<sequence length="247" mass="29011">MFLTVMNFVTNSVQCMLKSFFEQRNLKKFLKQSKNLNSEQIKHFWVQFYGISTSALNQEINDNIFENNGEKNVLNLEKFESLNKEAIKNSQLSKQQQKIIYSLAGALAGFMALATQPQQSRKIWVIFTMTRALDFLYNGMVSRGYIPKWKYSYVLIFALINMLTVYAYSTDPKQVTMGIIKHYNFVYNPHKQDDLIRTTMIMKKYNHLKSKGINEEFNFEHAKAINKEIKPILIKAQQQYLKNKQII</sequence>
<protein>
    <recommendedName>
        <fullName evidence="3">Transmembrane protein</fullName>
    </recommendedName>
</protein>
<name>A0A0V0QRJ1_PSEPJ</name>
<evidence type="ECO:0000313" key="1">
    <source>
        <dbReference type="EMBL" id="KRX04640.1"/>
    </source>
</evidence>
<reference evidence="1 2" key="1">
    <citation type="journal article" date="2015" name="Sci. Rep.">
        <title>Genome of the facultative scuticociliatosis pathogen Pseudocohnilembus persalinus provides insight into its virulence through horizontal gene transfer.</title>
        <authorList>
            <person name="Xiong J."/>
            <person name="Wang G."/>
            <person name="Cheng J."/>
            <person name="Tian M."/>
            <person name="Pan X."/>
            <person name="Warren A."/>
            <person name="Jiang C."/>
            <person name="Yuan D."/>
            <person name="Miao W."/>
        </authorList>
    </citation>
    <scope>NUCLEOTIDE SEQUENCE [LARGE SCALE GENOMIC DNA]</scope>
    <source>
        <strain evidence="1">36N120E</strain>
    </source>
</reference>
<evidence type="ECO:0000313" key="2">
    <source>
        <dbReference type="Proteomes" id="UP000054937"/>
    </source>
</evidence>
<keyword evidence="2" id="KW-1185">Reference proteome</keyword>
<organism evidence="1 2">
    <name type="scientific">Pseudocohnilembus persalinus</name>
    <name type="common">Ciliate</name>
    <dbReference type="NCBI Taxonomy" id="266149"/>
    <lineage>
        <taxon>Eukaryota</taxon>
        <taxon>Sar</taxon>
        <taxon>Alveolata</taxon>
        <taxon>Ciliophora</taxon>
        <taxon>Intramacronucleata</taxon>
        <taxon>Oligohymenophorea</taxon>
        <taxon>Scuticociliatia</taxon>
        <taxon>Philasterida</taxon>
        <taxon>Pseudocohnilembidae</taxon>
        <taxon>Pseudocohnilembus</taxon>
    </lineage>
</organism>
<dbReference type="AlphaFoldDB" id="A0A0V0QRJ1"/>
<dbReference type="InParanoid" id="A0A0V0QRJ1"/>
<dbReference type="EMBL" id="LDAU01000114">
    <property type="protein sequence ID" value="KRX04640.1"/>
    <property type="molecule type" value="Genomic_DNA"/>
</dbReference>
<accession>A0A0V0QRJ1</accession>
<comment type="caution">
    <text evidence="1">The sequence shown here is derived from an EMBL/GenBank/DDBJ whole genome shotgun (WGS) entry which is preliminary data.</text>
</comment>
<evidence type="ECO:0008006" key="3">
    <source>
        <dbReference type="Google" id="ProtNLM"/>
    </source>
</evidence>
<dbReference type="Proteomes" id="UP000054937">
    <property type="component" value="Unassembled WGS sequence"/>
</dbReference>
<gene>
    <name evidence="1" type="ORF">PPERSA_04455</name>
</gene>
<proteinExistence type="predicted"/>